<dbReference type="InterPro" id="IPR001764">
    <property type="entry name" value="Glyco_hydro_3_N"/>
</dbReference>
<evidence type="ECO:0000313" key="8">
    <source>
        <dbReference type="Proteomes" id="UP000018149"/>
    </source>
</evidence>
<dbReference type="KEGG" id="rmc:RMONA_00225"/>
<keyword evidence="5 7" id="KW-0326">Glycosidase</keyword>
<dbReference type="RefSeq" id="WP_023507101.1">
    <property type="nucleotide sequence ID" value="NZ_LN794217.1"/>
</dbReference>
<organism evidence="7 8">
    <name type="scientific">Rickettsia monacensis</name>
    <dbReference type="NCBI Taxonomy" id="109232"/>
    <lineage>
        <taxon>Bacteria</taxon>
        <taxon>Pseudomonadati</taxon>
        <taxon>Pseudomonadota</taxon>
        <taxon>Alphaproteobacteria</taxon>
        <taxon>Rickettsiales</taxon>
        <taxon>Rickettsiaceae</taxon>
        <taxon>Rickettsieae</taxon>
        <taxon>Rickettsia</taxon>
        <taxon>spotted fever group</taxon>
    </lineage>
</organism>
<accession>A0A0B7J268</accession>
<proteinExistence type="inferred from homology"/>
<dbReference type="Pfam" id="PF00933">
    <property type="entry name" value="Glyco_hydro_3"/>
    <property type="match status" value="1"/>
</dbReference>
<dbReference type="GO" id="GO:0009254">
    <property type="term" value="P:peptidoglycan turnover"/>
    <property type="evidence" value="ECO:0007669"/>
    <property type="project" value="TreeGrafter"/>
</dbReference>
<dbReference type="InterPro" id="IPR017853">
    <property type="entry name" value="GH"/>
</dbReference>
<dbReference type="GO" id="GO:0004563">
    <property type="term" value="F:beta-N-acetylhexosaminidase activity"/>
    <property type="evidence" value="ECO:0007669"/>
    <property type="project" value="UniProtKB-EC"/>
</dbReference>
<dbReference type="EMBL" id="LN794217">
    <property type="protein sequence ID" value="CEO16473.1"/>
    <property type="molecule type" value="Genomic_DNA"/>
</dbReference>
<dbReference type="AlphaFoldDB" id="A0A0B7J268"/>
<evidence type="ECO:0000256" key="3">
    <source>
        <dbReference type="ARBA" id="ARBA00012663"/>
    </source>
</evidence>
<dbReference type="GO" id="GO:0005975">
    <property type="term" value="P:carbohydrate metabolic process"/>
    <property type="evidence" value="ECO:0007669"/>
    <property type="project" value="InterPro"/>
</dbReference>
<dbReference type="InterPro" id="IPR036962">
    <property type="entry name" value="Glyco_hydro_3_N_sf"/>
</dbReference>
<dbReference type="InterPro" id="IPR050226">
    <property type="entry name" value="NagZ_Beta-hexosaminidase"/>
</dbReference>
<keyword evidence="8" id="KW-1185">Reference proteome</keyword>
<reference evidence="7 8" key="1">
    <citation type="submission" date="2015-01" db="EMBL/GenBank/DDBJ databases">
        <title>Draft genome sequence of Rickettsia monacensis strain IrR/Munich.</title>
        <authorList>
            <person name="Felsheim R.F."/>
            <person name="Johnson S.L."/>
            <person name="Kurtti T.J."/>
            <person name="Munderloh U.G."/>
        </authorList>
    </citation>
    <scope>NUCLEOTIDE SEQUENCE [LARGE SCALE GENOMIC DNA]</scope>
    <source>
        <strain evidence="7 8">IrR/Munich</strain>
    </source>
</reference>
<feature type="domain" description="Glycoside hydrolase family 3 N-terminal" evidence="6">
    <location>
        <begin position="11"/>
        <end position="306"/>
    </location>
</feature>
<dbReference type="STRING" id="109232.RMONA_00225"/>
<evidence type="ECO:0000256" key="4">
    <source>
        <dbReference type="ARBA" id="ARBA00022801"/>
    </source>
</evidence>
<comment type="similarity">
    <text evidence="2">Belongs to the glycosyl hydrolase 3 family.</text>
</comment>
<reference evidence="8" key="2">
    <citation type="submission" date="2015-01" db="EMBL/GenBank/DDBJ databases">
        <authorList>
            <person name="Felsheim R."/>
        </authorList>
    </citation>
    <scope>NUCLEOTIDE SEQUENCE [LARGE SCALE GENOMIC DNA]</scope>
    <source>
        <strain evidence="8">IrR/Munich</strain>
    </source>
</reference>
<dbReference type="HOGENOM" id="CLU_008392_0_0_5"/>
<keyword evidence="4 7" id="KW-0378">Hydrolase</keyword>
<name>A0A0B7J268_9RICK</name>
<dbReference type="Proteomes" id="UP000018149">
    <property type="component" value="Chromosome I"/>
</dbReference>
<dbReference type="Gene3D" id="3.20.20.300">
    <property type="entry name" value="Glycoside hydrolase, family 3, N-terminal domain"/>
    <property type="match status" value="1"/>
</dbReference>
<gene>
    <name evidence="7" type="primary">nagZ</name>
    <name evidence="7" type="ORF">RMONA_00225</name>
</gene>
<dbReference type="EC" id="3.2.1.52" evidence="3"/>
<dbReference type="PANTHER" id="PTHR30480">
    <property type="entry name" value="BETA-HEXOSAMINIDASE-RELATED"/>
    <property type="match status" value="1"/>
</dbReference>
<dbReference type="SUPFAM" id="SSF51445">
    <property type="entry name" value="(Trans)glycosidases"/>
    <property type="match status" value="1"/>
</dbReference>
<comment type="catalytic activity">
    <reaction evidence="1">
        <text>Hydrolysis of terminal non-reducing N-acetyl-D-hexosamine residues in N-acetyl-beta-D-hexosaminides.</text>
        <dbReference type="EC" id="3.2.1.52"/>
    </reaction>
</comment>
<evidence type="ECO:0000256" key="5">
    <source>
        <dbReference type="ARBA" id="ARBA00023295"/>
    </source>
</evidence>
<sequence length="335" mass="36917">MTIRQMVKPVIIGISGPELTDAERELFEEHNPLGVILFRRNIRKNDNGEQDKEVLIKLIADIKEVLGENTIISIDQEGGRVKRLIAPTFYDALAAQTFVDVQQCKQNYSNIGKELREVGINLDFAPVADLIHEGADKIVGDRSFGSEPEVVVPLCLAAIDGLQEERVAACIKHIPGHGRATVDSHKKLPIVDAGIEELEKTDFKVFKELAKYDNIKLAMTAHIIYKALDPNNPATLSRIVIDYIKNNIGFKGLIISDAIDMKALSGSMADITKGVLDAGIDIVLECTGEFNKMSEVLGSVSEGSIDKFSDLFIAECYYLFNVIPRLDRGILGHSL</sequence>
<protein>
    <recommendedName>
        <fullName evidence="3">beta-N-acetylhexosaminidase</fullName>
        <ecNumber evidence="3">3.2.1.52</ecNumber>
    </recommendedName>
</protein>
<evidence type="ECO:0000313" key="7">
    <source>
        <dbReference type="EMBL" id="CEO16473.1"/>
    </source>
</evidence>
<evidence type="ECO:0000259" key="6">
    <source>
        <dbReference type="Pfam" id="PF00933"/>
    </source>
</evidence>
<evidence type="ECO:0000256" key="2">
    <source>
        <dbReference type="ARBA" id="ARBA00005336"/>
    </source>
</evidence>
<evidence type="ECO:0000256" key="1">
    <source>
        <dbReference type="ARBA" id="ARBA00001231"/>
    </source>
</evidence>
<dbReference type="PANTHER" id="PTHR30480:SF13">
    <property type="entry name" value="BETA-HEXOSAMINIDASE"/>
    <property type="match status" value="1"/>
</dbReference>